<dbReference type="GO" id="GO:0006281">
    <property type="term" value="P:DNA repair"/>
    <property type="evidence" value="ECO:0007669"/>
    <property type="project" value="TreeGrafter"/>
</dbReference>
<dbReference type="GO" id="GO:0005829">
    <property type="term" value="C:cytosol"/>
    <property type="evidence" value="ECO:0007669"/>
    <property type="project" value="TreeGrafter"/>
</dbReference>
<dbReference type="SFLD" id="SFLDS00003">
    <property type="entry name" value="Haloacid_Dehalogenase"/>
    <property type="match status" value="1"/>
</dbReference>
<dbReference type="InterPro" id="IPR041492">
    <property type="entry name" value="HAD_2"/>
</dbReference>
<dbReference type="InterPro" id="IPR023198">
    <property type="entry name" value="PGP-like_dom2"/>
</dbReference>
<comment type="caution">
    <text evidence="1">The sequence shown here is derived from an EMBL/GenBank/DDBJ whole genome shotgun (WGS) entry which is preliminary data.</text>
</comment>
<dbReference type="OrthoDB" id="5243370at2"/>
<proteinExistence type="predicted"/>
<dbReference type="Gene3D" id="3.40.50.1000">
    <property type="entry name" value="HAD superfamily/HAD-like"/>
    <property type="match status" value="1"/>
</dbReference>
<dbReference type="PANTHER" id="PTHR43434:SF1">
    <property type="entry name" value="PHOSPHOGLYCOLATE PHOSPHATASE"/>
    <property type="match status" value="1"/>
</dbReference>
<dbReference type="EMBL" id="RBIL01000001">
    <property type="protein sequence ID" value="RKQ91793.1"/>
    <property type="molecule type" value="Genomic_DNA"/>
</dbReference>
<protein>
    <submittedName>
        <fullName evidence="1">Phosphoglycolate phosphatase-like HAD superfamily hydrolase</fullName>
    </submittedName>
</protein>
<dbReference type="AlphaFoldDB" id="A0A660LD46"/>
<keyword evidence="1" id="KW-0378">Hydrolase</keyword>
<evidence type="ECO:0000313" key="1">
    <source>
        <dbReference type="EMBL" id="RKQ91793.1"/>
    </source>
</evidence>
<dbReference type="SUPFAM" id="SSF56784">
    <property type="entry name" value="HAD-like"/>
    <property type="match status" value="1"/>
</dbReference>
<name>A0A660LD46_9ACTN</name>
<organism evidence="1 2">
    <name type="scientific">Solirubrobacter pauli</name>
    <dbReference type="NCBI Taxonomy" id="166793"/>
    <lineage>
        <taxon>Bacteria</taxon>
        <taxon>Bacillati</taxon>
        <taxon>Actinomycetota</taxon>
        <taxon>Thermoleophilia</taxon>
        <taxon>Solirubrobacterales</taxon>
        <taxon>Solirubrobacteraceae</taxon>
        <taxon>Solirubrobacter</taxon>
    </lineage>
</organism>
<dbReference type="Gene3D" id="1.10.150.240">
    <property type="entry name" value="Putative phosphatase, domain 2"/>
    <property type="match status" value="1"/>
</dbReference>
<gene>
    <name evidence="1" type="ORF">C8N24_1623</name>
</gene>
<dbReference type="PANTHER" id="PTHR43434">
    <property type="entry name" value="PHOSPHOGLYCOLATE PHOSPHATASE"/>
    <property type="match status" value="1"/>
</dbReference>
<dbReference type="Pfam" id="PF13419">
    <property type="entry name" value="HAD_2"/>
    <property type="match status" value="1"/>
</dbReference>
<dbReference type="InterPro" id="IPR036412">
    <property type="entry name" value="HAD-like_sf"/>
</dbReference>
<dbReference type="GO" id="GO:0008967">
    <property type="term" value="F:phosphoglycolate phosphatase activity"/>
    <property type="evidence" value="ECO:0007669"/>
    <property type="project" value="TreeGrafter"/>
</dbReference>
<evidence type="ECO:0000313" key="2">
    <source>
        <dbReference type="Proteomes" id="UP000278962"/>
    </source>
</evidence>
<reference evidence="1 2" key="1">
    <citation type="submission" date="2018-10" db="EMBL/GenBank/DDBJ databases">
        <title>Genomic Encyclopedia of Archaeal and Bacterial Type Strains, Phase II (KMG-II): from individual species to whole genera.</title>
        <authorList>
            <person name="Goeker M."/>
        </authorList>
    </citation>
    <scope>NUCLEOTIDE SEQUENCE [LARGE SCALE GENOMIC DNA]</scope>
    <source>
        <strain evidence="1 2">DSM 14954</strain>
    </source>
</reference>
<accession>A0A660LD46</accession>
<sequence>MTEEMDRIVIFDLDDTLVHSNAVREAFACVARERGIDEALMTRTLDTLPGRPAQDIFECLGLGPDAAQAATTRFLARLDELNGEVPTVPYADAHATLDALAARGCTLALSTGSPPERARRILENEGWDAFEVVLGSTETCRKGRAHYEQMNAATPDPRWTHRAITVGDSPADMRLGAEYGVPIRIGIDRDGDPRALLAAGATHIVRGLADILRIIPT</sequence>
<dbReference type="SFLD" id="SFLDG01129">
    <property type="entry name" value="C1.5:_HAD__Beta-PGM__Phosphata"/>
    <property type="match status" value="1"/>
</dbReference>
<dbReference type="InterPro" id="IPR050155">
    <property type="entry name" value="HAD-like_hydrolase_sf"/>
</dbReference>
<dbReference type="InterPro" id="IPR023214">
    <property type="entry name" value="HAD_sf"/>
</dbReference>
<dbReference type="Proteomes" id="UP000278962">
    <property type="component" value="Unassembled WGS sequence"/>
</dbReference>
<keyword evidence="2" id="KW-1185">Reference proteome</keyword>